<dbReference type="InterPro" id="IPR002495">
    <property type="entry name" value="Glyco_trans_8"/>
</dbReference>
<proteinExistence type="predicted"/>
<dbReference type="Gene3D" id="3.80.10.10">
    <property type="entry name" value="Ribonuclease Inhibitor"/>
    <property type="match status" value="1"/>
</dbReference>
<evidence type="ECO:0000256" key="1">
    <source>
        <dbReference type="ARBA" id="ARBA00004877"/>
    </source>
</evidence>
<dbReference type="InterPro" id="IPR027417">
    <property type="entry name" value="P-loop_NTPase"/>
</dbReference>
<dbReference type="InterPro" id="IPR029993">
    <property type="entry name" value="GAUT"/>
</dbReference>
<dbReference type="Gene3D" id="3.90.550.10">
    <property type="entry name" value="Spore Coat Polysaccharide Biosynthesis Protein SpsA, Chain A"/>
    <property type="match status" value="2"/>
</dbReference>
<dbReference type="SUPFAM" id="SSF53448">
    <property type="entry name" value="Nucleotide-diphospho-sugar transferases"/>
    <property type="match status" value="2"/>
</dbReference>
<keyword evidence="3" id="KW-1185">Reference proteome</keyword>
<evidence type="ECO:0000313" key="3">
    <source>
        <dbReference type="Proteomes" id="UP001230188"/>
    </source>
</evidence>
<comment type="pathway">
    <text evidence="1">Glycan metabolism; pectin biosynthesis.</text>
</comment>
<accession>A0AAD7XF66</accession>
<comment type="caution">
    <text evidence="2">The sequence shown here is derived from an EMBL/GenBank/DDBJ whole genome shotgun (WGS) entry which is preliminary data.</text>
</comment>
<dbReference type="EMBL" id="JAQMWT010000594">
    <property type="protein sequence ID" value="KAJ8599022.1"/>
    <property type="molecule type" value="Genomic_DNA"/>
</dbReference>
<dbReference type="PANTHER" id="PTHR32116">
    <property type="entry name" value="GALACTURONOSYLTRANSFERASE 4-RELATED"/>
    <property type="match status" value="1"/>
</dbReference>
<protein>
    <submittedName>
        <fullName evidence="2">Uncharacterized protein</fullName>
    </submittedName>
</protein>
<dbReference type="Gene3D" id="3.40.50.300">
    <property type="entry name" value="P-loop containing nucleotide triphosphate hydrolases"/>
    <property type="match status" value="1"/>
</dbReference>
<gene>
    <name evidence="2" type="ORF">CTAYLR_007697</name>
</gene>
<dbReference type="InterPro" id="IPR032675">
    <property type="entry name" value="LRR_dom_sf"/>
</dbReference>
<organism evidence="2 3">
    <name type="scientific">Chrysophaeum taylorii</name>
    <dbReference type="NCBI Taxonomy" id="2483200"/>
    <lineage>
        <taxon>Eukaryota</taxon>
        <taxon>Sar</taxon>
        <taxon>Stramenopiles</taxon>
        <taxon>Ochrophyta</taxon>
        <taxon>Pelagophyceae</taxon>
        <taxon>Pelagomonadales</taxon>
        <taxon>Pelagomonadaceae</taxon>
        <taxon>Chrysophaeum</taxon>
    </lineage>
</organism>
<dbReference type="PROSITE" id="PS51257">
    <property type="entry name" value="PROKAR_LIPOPROTEIN"/>
    <property type="match status" value="1"/>
</dbReference>
<evidence type="ECO:0000313" key="2">
    <source>
        <dbReference type="EMBL" id="KAJ8599022.1"/>
    </source>
</evidence>
<sequence>MTDRIASSSAVLASACVNTGAPLRFHLVVPDSEVAEARAKIMPAKCAGAEWRLLAESAVVQSIRDFGLAITWEIEVPRTKLSVHVPPWDHSTKHNSVFNCLRFYLPRLPEFADLESIIFMDDDIIVQGDLARLWAFPLEKPLTAGCLNWIWNSCARMEAFLDLSYAEVPYLGFGALPRGEEGSVANLTCASDDQRECAPAGFFTSLAETSAAIQGCRLDIEWLRSKRAWNFGLNKFNLTAWRAANVTERYVAWIMANKEFGWFPTTSLGYGLGIAFLTLADDVICTDDVGMSVLHGLGFVEPDDLNLSGIPLDTIGEFYSLHWNGDRKPYSPTDAIPEYTDYFLVHTPTIRKSGDEAHRRFAAYVSLRVAELTQSFHCRGNSCRHEGRVRINVKQLLAFVRNNLRQREKRDALLATTNFEVLRVQYESCVENKPECFRDVLAFLAVDNNERVLDELFASSSDVVSQDVRTMVERVLNFDVVARALVDAGMGYYLTTDEINKVVNATSNFGDVEVSRMPPSSEELGDVHVLIMSDRAPALAATLSSMCSAAKNIATLVVHLVVPNNSTDPEIWDVGSAVEACEGARFQVRSIDSIQQELMERHDMRPVWMSWLDSAKKYVDEPRYARDRSPKHLSPFNLARFYVPLLREYEDVPRLVLLDDDVIVQGTITSAYKAALEEKDTVVLSGCQNWISTQITEGGEIRMSPNYVLKVFETPHFGFRRIRPGGDLSDALCEDDGEFDCMPSTFVENLAAAWKDGLGYILPRDLRAGNLSTAEAFALHFNGEVKPWQARSPYHGIWEQQAPLDVKLPERGSNACAATGTHTFANSGIIANTFTTSSSDDTFADTVTTSSSDDTSADTFANSGIIANAFTTSSSDDTFADTVTTSSSDDTSADTFASSGGTHAIADTFASSGGTHAIADTCASSGGIHAIADTCARSGGTHAIADTCARSGGIHAIADNCASSGGIHAIADTCASSGGTHAGTHAIADTCASSGGTHAGTHAIADTCASSGGTHAIAFNTFASLGRTHTRSLGTYTITNARSIGTQAIADARAFGTHALSLGTYTIADARAFGTYTITNARAFGTHALSLGTYTITDTRSLRANAVADARSLRTYTITNARAVGTHALSLWTHAVADARSLGTYTIADARAFGTYTITNARAFGTHALSLGTYTITDTRSLWTHTIADTRSLRANAITDARAFGTYTITNTRSLRANAITDTRSLGTLTIADTRSLRANAITDTRSLRANAITDTRSLGTLTVADTRSLRANAITDTRSLRANAITDTRSLGTLTVADTRSLRANAITDTRSLRANAITDTRSLGTLTVADTRSLRANAITDTRSLRANAITDTRSLRTLTIADTRSLGTLTIADTRSLRANAITDTRSLGTLTIADTRSLGTLTIADTRSLRANAITDTRSIGTLTIADTRSIRTHAITDTRSIGTLTIADTRSIGTYALAFNADAATESDADPKHIVRSRVYVLFDDIACVCACVHNRIQRSCHDLIRALVVAHFDALHRASIIRAHDIPYACAYFGADKFADERPNVHPVRQGHGNSFATEAVRGYVHVKWGACADRFQ</sequence>
<name>A0AAD7XF66_9STRA</name>
<dbReference type="Pfam" id="PF01501">
    <property type="entry name" value="Glyco_transf_8"/>
    <property type="match status" value="2"/>
</dbReference>
<reference evidence="2" key="1">
    <citation type="submission" date="2023-01" db="EMBL/GenBank/DDBJ databases">
        <title>Metagenome sequencing of chrysophaentin producing Chrysophaeum taylorii.</title>
        <authorList>
            <person name="Davison J."/>
            <person name="Bewley C."/>
        </authorList>
    </citation>
    <scope>NUCLEOTIDE SEQUENCE</scope>
    <source>
        <strain evidence="2">NIES-1699</strain>
    </source>
</reference>
<dbReference type="Proteomes" id="UP001230188">
    <property type="component" value="Unassembled WGS sequence"/>
</dbReference>
<dbReference type="GO" id="GO:0047262">
    <property type="term" value="F:polygalacturonate 4-alpha-galacturonosyltransferase activity"/>
    <property type="evidence" value="ECO:0007669"/>
    <property type="project" value="InterPro"/>
</dbReference>
<dbReference type="InterPro" id="IPR029044">
    <property type="entry name" value="Nucleotide-diphossugar_trans"/>
</dbReference>